<dbReference type="Ensembl" id="ENSORLT00015025505.1">
    <property type="protein sequence ID" value="ENSORLP00015017134.1"/>
    <property type="gene ID" value="ENSORLG00015018163.1"/>
</dbReference>
<dbReference type="InterPro" id="IPR058913">
    <property type="entry name" value="Integrase_dom_put"/>
</dbReference>
<feature type="domain" description="Integrase catalytic" evidence="2">
    <location>
        <begin position="192"/>
        <end position="380"/>
    </location>
</feature>
<dbReference type="PROSITE" id="PS50994">
    <property type="entry name" value="INTEGRASE"/>
    <property type="match status" value="1"/>
</dbReference>
<protein>
    <recommendedName>
        <fullName evidence="2">Integrase catalytic domain-containing protein</fullName>
    </recommendedName>
</protein>
<dbReference type="PANTHER" id="PTHR46791:SF7">
    <property type="entry name" value="INTEGRASE CATALYTIC DOMAIN-CONTAINING PROTEIN"/>
    <property type="match status" value="1"/>
</dbReference>
<organism evidence="3 4">
    <name type="scientific">Oryzias latipes</name>
    <name type="common">Japanese rice fish</name>
    <name type="synonym">Japanese killifish</name>
    <dbReference type="NCBI Taxonomy" id="8090"/>
    <lineage>
        <taxon>Eukaryota</taxon>
        <taxon>Metazoa</taxon>
        <taxon>Chordata</taxon>
        <taxon>Craniata</taxon>
        <taxon>Vertebrata</taxon>
        <taxon>Euteleostomi</taxon>
        <taxon>Actinopterygii</taxon>
        <taxon>Neopterygii</taxon>
        <taxon>Teleostei</taxon>
        <taxon>Neoteleostei</taxon>
        <taxon>Acanthomorphata</taxon>
        <taxon>Ovalentaria</taxon>
        <taxon>Atherinomorphae</taxon>
        <taxon>Beloniformes</taxon>
        <taxon>Adrianichthyidae</taxon>
        <taxon>Oryziinae</taxon>
        <taxon>Oryzias</taxon>
    </lineage>
</organism>
<dbReference type="GO" id="GO:0003676">
    <property type="term" value="F:nucleic acid binding"/>
    <property type="evidence" value="ECO:0007669"/>
    <property type="project" value="InterPro"/>
</dbReference>
<evidence type="ECO:0000256" key="1">
    <source>
        <dbReference type="SAM" id="Phobius"/>
    </source>
</evidence>
<dbReference type="AlphaFoldDB" id="A0A3P9IB54"/>
<keyword evidence="1" id="KW-0812">Transmembrane</keyword>
<dbReference type="InterPro" id="IPR036397">
    <property type="entry name" value="RNaseH_sf"/>
</dbReference>
<dbReference type="InterPro" id="IPR012337">
    <property type="entry name" value="RNaseH-like_sf"/>
</dbReference>
<dbReference type="Gene3D" id="1.10.10.60">
    <property type="entry name" value="Homeodomain-like"/>
    <property type="match status" value="1"/>
</dbReference>
<feature type="transmembrane region" description="Helical" evidence="1">
    <location>
        <begin position="28"/>
        <end position="45"/>
    </location>
</feature>
<reference evidence="3" key="3">
    <citation type="submission" date="2025-08" db="UniProtKB">
        <authorList>
            <consortium name="Ensembl"/>
        </authorList>
    </citation>
    <scope>IDENTIFICATION</scope>
    <source>
        <strain evidence="3">HSOK</strain>
    </source>
</reference>
<dbReference type="GO" id="GO:0015074">
    <property type="term" value="P:DNA integration"/>
    <property type="evidence" value="ECO:0007669"/>
    <property type="project" value="InterPro"/>
</dbReference>
<reference key="1">
    <citation type="journal article" date="2007" name="Nature">
        <title>The medaka draft genome and insights into vertebrate genome evolution.</title>
        <authorList>
            <person name="Kasahara M."/>
            <person name="Naruse K."/>
            <person name="Sasaki S."/>
            <person name="Nakatani Y."/>
            <person name="Qu W."/>
            <person name="Ahsan B."/>
            <person name="Yamada T."/>
            <person name="Nagayasu Y."/>
            <person name="Doi K."/>
            <person name="Kasai Y."/>
            <person name="Jindo T."/>
            <person name="Kobayashi D."/>
            <person name="Shimada A."/>
            <person name="Toyoda A."/>
            <person name="Kuroki Y."/>
            <person name="Fujiyama A."/>
            <person name="Sasaki T."/>
            <person name="Shimizu A."/>
            <person name="Asakawa S."/>
            <person name="Shimizu N."/>
            <person name="Hashimoto S."/>
            <person name="Yang J."/>
            <person name="Lee Y."/>
            <person name="Matsushima K."/>
            <person name="Sugano S."/>
            <person name="Sakaizumi M."/>
            <person name="Narita T."/>
            <person name="Ohishi K."/>
            <person name="Haga S."/>
            <person name="Ohta F."/>
            <person name="Nomoto H."/>
            <person name="Nogata K."/>
            <person name="Morishita T."/>
            <person name="Endo T."/>
            <person name="Shin-I T."/>
            <person name="Takeda H."/>
            <person name="Morishita S."/>
            <person name="Kohara Y."/>
        </authorList>
    </citation>
    <scope>NUCLEOTIDE SEQUENCE [LARGE SCALE GENOMIC DNA]</scope>
    <source>
        <strain>Hd-rR</strain>
    </source>
</reference>
<dbReference type="Proteomes" id="UP000265200">
    <property type="component" value="Chromosome 23"/>
</dbReference>
<evidence type="ECO:0000259" key="2">
    <source>
        <dbReference type="PROSITE" id="PS50994"/>
    </source>
</evidence>
<dbReference type="Gene3D" id="3.30.420.10">
    <property type="entry name" value="Ribonuclease H-like superfamily/Ribonuclease H"/>
    <property type="match status" value="1"/>
</dbReference>
<evidence type="ECO:0000313" key="3">
    <source>
        <dbReference type="Ensembl" id="ENSORLP00015017134.1"/>
    </source>
</evidence>
<accession>A0A3P9IB54</accession>
<name>A0A3P9IB54_ORYLA</name>
<evidence type="ECO:0000313" key="4">
    <source>
        <dbReference type="Proteomes" id="UP000265200"/>
    </source>
</evidence>
<sequence>MYVCGIFMPLYITATLTEKKKIGGGGGLFYLLLVFFLITDLSYFLKSATITYFQCKLSLFHAPTLQVNTSSPSTSSAASHRPVRTSSVVGTTLISKEDIERLIFLGTTLSETASILEISRPTLYKLMREYGIKHQKFSDISDQELDEVIRAIKSNHPHVGEVMLNGHLRARNIIVQRHRLRDSVQRVDFAGAQSRTGVGNLFYSKSHLGPPLIKKKAPGATTLIHTAIDGYSRFLTFLHCSNNNRAATVLDLFRKAVNKFGWPMHIRTDHGGENVLIWEDMRVHKGVSSVLTGSSVHNQRVERFNRDLNCNCRNVYAPIFYELESLNMLDVDNPTDLFCLHYVYIPRINCTLEEFQAAFNSHSISSEGNKTPVQLFTQNSCFPMPNSATSASVTERSPESRQSSDYLFTPLTDQDLQELSANVNPLENDGNQGKTLYQKVQEFIYNKLTTG</sequence>
<reference evidence="3 4" key="2">
    <citation type="submission" date="2017-04" db="EMBL/GenBank/DDBJ databases">
        <title>CpG methylation of centromeres and impact of large insertions on vertebrate speciation.</title>
        <authorList>
            <person name="Ichikawa K."/>
            <person name="Yoshimura J."/>
            <person name="Morishita S."/>
        </authorList>
    </citation>
    <scope>NUCLEOTIDE SEQUENCE</scope>
    <source>
        <strain evidence="3 4">HSOK</strain>
    </source>
</reference>
<dbReference type="PANTHER" id="PTHR46791">
    <property type="entry name" value="EXPRESSED PROTEIN"/>
    <property type="match status" value="1"/>
</dbReference>
<keyword evidence="1" id="KW-0472">Membrane</keyword>
<dbReference type="InterPro" id="IPR001584">
    <property type="entry name" value="Integrase_cat-core"/>
</dbReference>
<dbReference type="Pfam" id="PF24764">
    <property type="entry name" value="rva_4"/>
    <property type="match status" value="1"/>
</dbReference>
<reference evidence="3" key="4">
    <citation type="submission" date="2025-09" db="UniProtKB">
        <authorList>
            <consortium name="Ensembl"/>
        </authorList>
    </citation>
    <scope>IDENTIFICATION</scope>
    <source>
        <strain evidence="3">HSOK</strain>
    </source>
</reference>
<keyword evidence="1" id="KW-1133">Transmembrane helix</keyword>
<proteinExistence type="predicted"/>
<dbReference type="SUPFAM" id="SSF53098">
    <property type="entry name" value="Ribonuclease H-like"/>
    <property type="match status" value="1"/>
</dbReference>